<keyword evidence="2" id="KW-1185">Reference proteome</keyword>
<comment type="caution">
    <text evidence="1">The sequence shown here is derived from an EMBL/GenBank/DDBJ whole genome shotgun (WGS) entry which is preliminary data.</text>
</comment>
<accession>A0A840UWJ0</accession>
<dbReference type="Proteomes" id="UP000539642">
    <property type="component" value="Unassembled WGS sequence"/>
</dbReference>
<dbReference type="AlphaFoldDB" id="A0A840UWJ0"/>
<gene>
    <name evidence="1" type="ORF">HNQ81_002947</name>
</gene>
<proteinExistence type="predicted"/>
<protein>
    <submittedName>
        <fullName evidence="1">Uncharacterized protein</fullName>
    </submittedName>
</protein>
<sequence length="67" mass="7921">MPDQLEDLIFAAHDLYGDYSIYEVIDLDKPAAIERMVEMYGSPDLERIEKYFSILDRIRAWREPALL</sequence>
<evidence type="ECO:0000313" key="1">
    <source>
        <dbReference type="EMBL" id="MBB5349196.1"/>
    </source>
</evidence>
<reference evidence="1 2" key="1">
    <citation type="submission" date="2020-08" db="EMBL/GenBank/DDBJ databases">
        <title>Genomic Encyclopedia of Type Strains, Phase IV (KMG-IV): sequencing the most valuable type-strain genomes for metagenomic binning, comparative biology and taxonomic classification.</title>
        <authorList>
            <person name="Goeker M."/>
        </authorList>
    </citation>
    <scope>NUCLEOTIDE SEQUENCE [LARGE SCALE GENOMIC DNA]</scope>
    <source>
        <strain evidence="1 2">DSM 28570</strain>
    </source>
</reference>
<dbReference type="EMBL" id="JACHEO010000020">
    <property type="protein sequence ID" value="MBB5349196.1"/>
    <property type="molecule type" value="Genomic_DNA"/>
</dbReference>
<dbReference type="RefSeq" id="WP_183352000.1">
    <property type="nucleotide sequence ID" value="NZ_JACHEO010000020.1"/>
</dbReference>
<name>A0A840UWJ0_9BACT</name>
<evidence type="ECO:0000313" key="2">
    <source>
        <dbReference type="Proteomes" id="UP000539642"/>
    </source>
</evidence>
<organism evidence="1 2">
    <name type="scientific">Desulfoprunum benzoelyticum</name>
    <dbReference type="NCBI Taxonomy" id="1506996"/>
    <lineage>
        <taxon>Bacteria</taxon>
        <taxon>Pseudomonadati</taxon>
        <taxon>Thermodesulfobacteriota</taxon>
        <taxon>Desulfobulbia</taxon>
        <taxon>Desulfobulbales</taxon>
        <taxon>Desulfobulbaceae</taxon>
        <taxon>Desulfoprunum</taxon>
    </lineage>
</organism>